<dbReference type="GO" id="GO:0005737">
    <property type="term" value="C:cytoplasm"/>
    <property type="evidence" value="ECO:0007669"/>
    <property type="project" value="UniProtKB-ARBA"/>
</dbReference>
<dbReference type="InterPro" id="IPR012337">
    <property type="entry name" value="RNaseH-like_sf"/>
</dbReference>
<dbReference type="InterPro" id="IPR023323">
    <property type="entry name" value="Tex-like_dom_sf"/>
</dbReference>
<dbReference type="GO" id="GO:0006139">
    <property type="term" value="P:nucleobase-containing compound metabolic process"/>
    <property type="evidence" value="ECO:0007669"/>
    <property type="project" value="InterPro"/>
</dbReference>
<dbReference type="Gene3D" id="1.10.10.650">
    <property type="entry name" value="RuvA domain 2-like"/>
    <property type="match status" value="1"/>
</dbReference>
<dbReference type="SUPFAM" id="SSF53098">
    <property type="entry name" value="Ribonuclease H-like"/>
    <property type="match status" value="1"/>
</dbReference>
<name>X0QR04_9LACO</name>
<dbReference type="InterPro" id="IPR032639">
    <property type="entry name" value="Tex_YqgF"/>
</dbReference>
<dbReference type="InterPro" id="IPR003029">
    <property type="entry name" value="S1_domain"/>
</dbReference>
<evidence type="ECO:0000313" key="2">
    <source>
        <dbReference type="EMBL" id="KRM34963.1"/>
    </source>
</evidence>
<dbReference type="CDD" id="cd05685">
    <property type="entry name" value="S1_Tex"/>
    <property type="match status" value="1"/>
</dbReference>
<dbReference type="InterPro" id="IPR018974">
    <property type="entry name" value="Tex-like_N"/>
</dbReference>
<dbReference type="AlphaFoldDB" id="X0QR04"/>
<gene>
    <name evidence="2" type="ORF">FC83_GL001898</name>
</gene>
<organism evidence="2 3">
    <name type="scientific">Agrilactobacillus composti DSM 18527 = JCM 14202</name>
    <dbReference type="NCBI Taxonomy" id="1423734"/>
    <lineage>
        <taxon>Bacteria</taxon>
        <taxon>Bacillati</taxon>
        <taxon>Bacillota</taxon>
        <taxon>Bacilli</taxon>
        <taxon>Lactobacillales</taxon>
        <taxon>Lactobacillaceae</taxon>
        <taxon>Agrilactobacillus</taxon>
    </lineage>
</organism>
<dbReference type="InterPro" id="IPR023319">
    <property type="entry name" value="Tex-like_HTH_dom_sf"/>
</dbReference>
<dbReference type="SUPFAM" id="SSF47781">
    <property type="entry name" value="RuvA domain 2-like"/>
    <property type="match status" value="2"/>
</dbReference>
<comment type="caution">
    <text evidence="2">The sequence shown here is derived from an EMBL/GenBank/DDBJ whole genome shotgun (WGS) entry which is preliminary data.</text>
</comment>
<protein>
    <recommendedName>
        <fullName evidence="1">S1 motif domain-containing protein</fullName>
    </recommendedName>
</protein>
<dbReference type="Pfam" id="PF17674">
    <property type="entry name" value="HHH_9"/>
    <property type="match status" value="1"/>
</dbReference>
<dbReference type="RefSeq" id="WP_035454649.1">
    <property type="nucleotide sequence ID" value="NZ_AZGA01000019.1"/>
</dbReference>
<dbReference type="InterPro" id="IPR044146">
    <property type="entry name" value="S1_Tex"/>
</dbReference>
<dbReference type="FunFam" id="1.10.150.310:FF:000001">
    <property type="entry name" value="RNA-binding transcriptional accessory protein"/>
    <property type="match status" value="1"/>
</dbReference>
<dbReference type="InterPro" id="IPR055179">
    <property type="entry name" value="Tex-like_central_region"/>
</dbReference>
<dbReference type="InterPro" id="IPR037027">
    <property type="entry name" value="YqgF/RNaseH-like_dom_sf"/>
</dbReference>
<dbReference type="SMART" id="SM00316">
    <property type="entry name" value="S1"/>
    <property type="match status" value="1"/>
</dbReference>
<dbReference type="Gene3D" id="1.10.3500.10">
    <property type="entry name" value="Tex N-terminal region-like"/>
    <property type="match status" value="1"/>
</dbReference>
<dbReference type="STRING" id="1423734.FC83_GL001898"/>
<dbReference type="Gene3D" id="1.10.150.310">
    <property type="entry name" value="Tex RuvX-like domain-like"/>
    <property type="match status" value="1"/>
</dbReference>
<dbReference type="SMART" id="SM00732">
    <property type="entry name" value="YqgFc"/>
    <property type="match status" value="1"/>
</dbReference>
<feature type="domain" description="S1 motif" evidence="1">
    <location>
        <begin position="651"/>
        <end position="720"/>
    </location>
</feature>
<dbReference type="EMBL" id="AZGA01000019">
    <property type="protein sequence ID" value="KRM34963.1"/>
    <property type="molecule type" value="Genomic_DNA"/>
</dbReference>
<dbReference type="GO" id="GO:0003735">
    <property type="term" value="F:structural constituent of ribosome"/>
    <property type="evidence" value="ECO:0007669"/>
    <property type="project" value="TreeGrafter"/>
</dbReference>
<sequence>MDNDIINLTATQLHQYQRKQINAVLGLLDDGNTVPFIARYRKERTGSLDEVQIREIEHTYNYLENLEKRRTEVLNNIDEQGKLTPELRQKVQQADKLQTIEDLYLPYKKKRRTKATIAKERGLEPLTLQLMQQDLTTEAQLQSALEKYVDSAKELPDTEAVAAGVHEIIAEFVSDEADLRAWVRTFTENNGHLTSTVKDKALDEKGVYEIYYDFDEPIKKLVSHRILAINRGEKEGVLKVNLVVSENRIKWHLDQLYLKNANSAVAPLVQDAVWDGYQRFIAPAIAREIRGALKAEADAKAIDVFGENLKHLLLQPPMKGRIVLGFDPAYRTGCKLAVVDGTGKFLDKLVIYPHHPAPAAKRHAAPGLFKDFLEKNKVEMIAIGNGTASRESVEFVASVLKTLKRQVYFVIVNEAGASVYSASDNARKEFPDFHVEERSAVSIARRLQDPLAELLKIDPEAVGVGQYQHDVSQKELSAQLDDVVGDVVNNVGVNLNTASPELLTHISGLTATTAQNIVAFRNDGGTFTARQELKKVPRLGPKAFEQSVGFLRIIDGKNPLDNTDIHPESYPVAKAFLKALGFSLTDVGTPALQAALQKVDLASMAETLDVGAATLTDIQASLAKPGRDLRDDIPAPLLRQDVLTIADLKPKMALQGTVRNVVDFGAFVDIGVKHDGLVHISQLTNHFIKDPSQVVAVGDIVDVWVLSVDVKRERVQLTMLDPNKQKRAVSGD</sequence>
<dbReference type="InterPro" id="IPR012340">
    <property type="entry name" value="NA-bd_OB-fold"/>
</dbReference>
<dbReference type="InterPro" id="IPR010994">
    <property type="entry name" value="RuvA_2-like"/>
</dbReference>
<dbReference type="Pfam" id="PF12836">
    <property type="entry name" value="HHH_3"/>
    <property type="match status" value="1"/>
</dbReference>
<dbReference type="PROSITE" id="PS50126">
    <property type="entry name" value="S1"/>
    <property type="match status" value="1"/>
</dbReference>
<dbReference type="Gene3D" id="3.30.420.140">
    <property type="entry name" value="YqgF/RNase H-like domain"/>
    <property type="match status" value="1"/>
</dbReference>
<dbReference type="PANTHER" id="PTHR10724:SF10">
    <property type="entry name" value="S1 RNA-BINDING DOMAIN-CONTAINING PROTEIN 1"/>
    <property type="match status" value="1"/>
</dbReference>
<dbReference type="Pfam" id="PF16921">
    <property type="entry name" value="Tex_YqgF"/>
    <property type="match status" value="1"/>
</dbReference>
<dbReference type="PATRIC" id="fig|1423734.3.peg.1921"/>
<dbReference type="eggNOG" id="COG2183">
    <property type="taxonomic scope" value="Bacteria"/>
</dbReference>
<keyword evidence="3" id="KW-1185">Reference proteome</keyword>
<dbReference type="InterPro" id="IPR006641">
    <property type="entry name" value="YqgF/RNaseH-like_dom"/>
</dbReference>
<evidence type="ECO:0000259" key="1">
    <source>
        <dbReference type="PROSITE" id="PS50126"/>
    </source>
</evidence>
<dbReference type="OrthoDB" id="9804714at2"/>
<dbReference type="Pfam" id="PF09371">
    <property type="entry name" value="Tex_N"/>
    <property type="match status" value="1"/>
</dbReference>
<accession>X0QR04</accession>
<dbReference type="Pfam" id="PF00575">
    <property type="entry name" value="S1"/>
    <property type="match status" value="1"/>
</dbReference>
<dbReference type="FunFam" id="2.40.50.140:FF:000051">
    <property type="entry name" value="RNA-binding transcriptional accessory protein"/>
    <property type="match status" value="1"/>
</dbReference>
<dbReference type="Gene3D" id="2.40.50.140">
    <property type="entry name" value="Nucleic acid-binding proteins"/>
    <property type="match status" value="1"/>
</dbReference>
<dbReference type="Pfam" id="PF22706">
    <property type="entry name" value="Tex_central_region"/>
    <property type="match status" value="1"/>
</dbReference>
<dbReference type="GO" id="GO:0006412">
    <property type="term" value="P:translation"/>
    <property type="evidence" value="ECO:0007669"/>
    <property type="project" value="TreeGrafter"/>
</dbReference>
<dbReference type="Proteomes" id="UP000051236">
    <property type="component" value="Unassembled WGS sequence"/>
</dbReference>
<dbReference type="InterPro" id="IPR041692">
    <property type="entry name" value="HHH_9"/>
</dbReference>
<dbReference type="GO" id="GO:0003729">
    <property type="term" value="F:mRNA binding"/>
    <property type="evidence" value="ECO:0007669"/>
    <property type="project" value="TreeGrafter"/>
</dbReference>
<evidence type="ECO:0000313" key="3">
    <source>
        <dbReference type="Proteomes" id="UP000051236"/>
    </source>
</evidence>
<dbReference type="SUPFAM" id="SSF50249">
    <property type="entry name" value="Nucleic acid-binding proteins"/>
    <property type="match status" value="1"/>
</dbReference>
<dbReference type="SUPFAM" id="SSF158832">
    <property type="entry name" value="Tex N-terminal region-like"/>
    <property type="match status" value="1"/>
</dbReference>
<dbReference type="FunFam" id="1.10.10.650:FF:000001">
    <property type="entry name" value="S1 RNA-binding domain 1"/>
    <property type="match status" value="1"/>
</dbReference>
<dbReference type="FunFam" id="3.30.420.140:FF:000001">
    <property type="entry name" value="RNA-binding transcriptional accessory protein"/>
    <property type="match status" value="1"/>
</dbReference>
<dbReference type="InterPro" id="IPR050437">
    <property type="entry name" value="Ribos_protein_bS1-like"/>
</dbReference>
<dbReference type="PANTHER" id="PTHR10724">
    <property type="entry name" value="30S RIBOSOMAL PROTEIN S1"/>
    <property type="match status" value="1"/>
</dbReference>
<proteinExistence type="predicted"/>
<reference evidence="2 3" key="1">
    <citation type="journal article" date="2015" name="Genome Announc.">
        <title>Expanding the biotechnology potential of lactobacilli through comparative genomics of 213 strains and associated genera.</title>
        <authorList>
            <person name="Sun Z."/>
            <person name="Harris H.M."/>
            <person name="McCann A."/>
            <person name="Guo C."/>
            <person name="Argimon S."/>
            <person name="Zhang W."/>
            <person name="Yang X."/>
            <person name="Jeffery I.B."/>
            <person name="Cooney J.C."/>
            <person name="Kagawa T.F."/>
            <person name="Liu W."/>
            <person name="Song Y."/>
            <person name="Salvetti E."/>
            <person name="Wrobel A."/>
            <person name="Rasinkangas P."/>
            <person name="Parkhill J."/>
            <person name="Rea M.C."/>
            <person name="O'Sullivan O."/>
            <person name="Ritari J."/>
            <person name="Douillard F.P."/>
            <person name="Paul Ross R."/>
            <person name="Yang R."/>
            <person name="Briner A.E."/>
            <person name="Felis G.E."/>
            <person name="de Vos W.M."/>
            <person name="Barrangou R."/>
            <person name="Klaenhammer T.R."/>
            <person name="Caufield P.W."/>
            <person name="Cui Y."/>
            <person name="Zhang H."/>
            <person name="O'Toole P.W."/>
        </authorList>
    </citation>
    <scope>NUCLEOTIDE SEQUENCE [LARGE SCALE GENOMIC DNA]</scope>
    <source>
        <strain evidence="2 3">DSM 18527</strain>
    </source>
</reference>